<dbReference type="FunFam" id="1.10.238.10:FF:000466">
    <property type="entry name" value="Sorting nexin Mvp1"/>
    <property type="match status" value="1"/>
</dbReference>
<dbReference type="GO" id="GO:0005524">
    <property type="term" value="F:ATP binding"/>
    <property type="evidence" value="ECO:0007669"/>
    <property type="project" value="InterPro"/>
</dbReference>
<dbReference type="PANTHER" id="PTHR47554">
    <property type="entry name" value="SORTING NEXIN MVP1"/>
    <property type="match status" value="1"/>
</dbReference>
<dbReference type="SMART" id="SM00382">
    <property type="entry name" value="AAA"/>
    <property type="match status" value="1"/>
</dbReference>
<name>A0A1L9U6A4_ASPBC</name>
<dbReference type="GO" id="GO:0032266">
    <property type="term" value="F:phosphatidylinositol-3-phosphate binding"/>
    <property type="evidence" value="ECO:0007669"/>
    <property type="project" value="TreeGrafter"/>
</dbReference>
<evidence type="ECO:0000256" key="9">
    <source>
        <dbReference type="ARBA" id="ARBA00023136"/>
    </source>
</evidence>
<reference evidence="14" key="1">
    <citation type="journal article" date="2017" name="Genome Biol.">
        <title>Comparative genomics reveals high biological diversity and specific adaptations in the industrially and medically important fungal genus Aspergillus.</title>
        <authorList>
            <person name="de Vries R.P."/>
            <person name="Riley R."/>
            <person name="Wiebenga A."/>
            <person name="Aguilar-Osorio G."/>
            <person name="Amillis S."/>
            <person name="Uchima C.A."/>
            <person name="Anderluh G."/>
            <person name="Asadollahi M."/>
            <person name="Askin M."/>
            <person name="Barry K."/>
            <person name="Battaglia E."/>
            <person name="Bayram O."/>
            <person name="Benocci T."/>
            <person name="Braus-Stromeyer S.A."/>
            <person name="Caldana C."/>
            <person name="Canovas D."/>
            <person name="Cerqueira G.C."/>
            <person name="Chen F."/>
            <person name="Chen W."/>
            <person name="Choi C."/>
            <person name="Clum A."/>
            <person name="Dos Santos R.A."/>
            <person name="Damasio A.R."/>
            <person name="Diallinas G."/>
            <person name="Emri T."/>
            <person name="Fekete E."/>
            <person name="Flipphi M."/>
            <person name="Freyberg S."/>
            <person name="Gallo A."/>
            <person name="Gournas C."/>
            <person name="Habgood R."/>
            <person name="Hainaut M."/>
            <person name="Harispe M.L."/>
            <person name="Henrissat B."/>
            <person name="Hilden K.S."/>
            <person name="Hope R."/>
            <person name="Hossain A."/>
            <person name="Karabika E."/>
            <person name="Karaffa L."/>
            <person name="Karanyi Z."/>
            <person name="Krasevec N."/>
            <person name="Kuo A."/>
            <person name="Kusch H."/>
            <person name="LaButti K."/>
            <person name="Lagendijk E.L."/>
            <person name="Lapidus A."/>
            <person name="Levasseur A."/>
            <person name="Lindquist E."/>
            <person name="Lipzen A."/>
            <person name="Logrieco A.F."/>
            <person name="MacCabe A."/>
            <person name="Maekelae M.R."/>
            <person name="Malavazi I."/>
            <person name="Melin P."/>
            <person name="Meyer V."/>
            <person name="Mielnichuk N."/>
            <person name="Miskei M."/>
            <person name="Molnar A.P."/>
            <person name="Mule G."/>
            <person name="Ngan C.Y."/>
            <person name="Orejas M."/>
            <person name="Orosz E."/>
            <person name="Ouedraogo J.P."/>
            <person name="Overkamp K.M."/>
            <person name="Park H.-S."/>
            <person name="Perrone G."/>
            <person name="Piumi F."/>
            <person name="Punt P.J."/>
            <person name="Ram A.F."/>
            <person name="Ramon A."/>
            <person name="Rauscher S."/>
            <person name="Record E."/>
            <person name="Riano-Pachon D.M."/>
            <person name="Robert V."/>
            <person name="Roehrig J."/>
            <person name="Ruller R."/>
            <person name="Salamov A."/>
            <person name="Salih N.S."/>
            <person name="Samson R.A."/>
            <person name="Sandor E."/>
            <person name="Sanguinetti M."/>
            <person name="Schuetze T."/>
            <person name="Sepcic K."/>
            <person name="Shelest E."/>
            <person name="Sherlock G."/>
            <person name="Sophianopoulou V."/>
            <person name="Squina F.M."/>
            <person name="Sun H."/>
            <person name="Susca A."/>
            <person name="Todd R.B."/>
            <person name="Tsang A."/>
            <person name="Unkles S.E."/>
            <person name="van de Wiele N."/>
            <person name="van Rossen-Uffink D."/>
            <person name="Oliveira J.V."/>
            <person name="Vesth T.C."/>
            <person name="Visser J."/>
            <person name="Yu J.-H."/>
            <person name="Zhou M."/>
            <person name="Andersen M.R."/>
            <person name="Archer D.B."/>
            <person name="Baker S.E."/>
            <person name="Benoit I."/>
            <person name="Brakhage A.A."/>
            <person name="Braus G.H."/>
            <person name="Fischer R."/>
            <person name="Frisvad J.C."/>
            <person name="Goldman G.H."/>
            <person name="Houbraken J."/>
            <person name="Oakley B."/>
            <person name="Pocsi I."/>
            <person name="Scazzocchio C."/>
            <person name="Seiboth B."/>
            <person name="vanKuyk P.A."/>
            <person name="Wortman J."/>
            <person name="Dyer P.S."/>
            <person name="Grigoriev I.V."/>
        </authorList>
    </citation>
    <scope>NUCLEOTIDE SEQUENCE [LARGE SCALE GENOMIC DNA]</scope>
    <source>
        <strain evidence="14">CBS 101740 / IMI 381727 / IBT 21946</strain>
    </source>
</reference>
<feature type="region of interest" description="Disordered" evidence="11">
    <location>
        <begin position="22"/>
        <end position="201"/>
    </location>
</feature>
<keyword evidence="14" id="KW-1185">Reference proteome</keyword>
<comment type="function">
    <text evidence="1">Required for vacuolar protein sorting.</text>
</comment>
<evidence type="ECO:0000256" key="5">
    <source>
        <dbReference type="ARBA" id="ARBA00014268"/>
    </source>
</evidence>
<dbReference type="Pfam" id="PF00787">
    <property type="entry name" value="PX"/>
    <property type="match status" value="1"/>
</dbReference>
<feature type="region of interest" description="Disordered" evidence="11">
    <location>
        <begin position="1236"/>
        <end position="1258"/>
    </location>
</feature>
<comment type="similarity">
    <text evidence="4">Belongs to the sorting nexin family.</text>
</comment>
<dbReference type="OrthoDB" id="10064318at2759"/>
<feature type="region of interest" description="Disordered" evidence="11">
    <location>
        <begin position="1369"/>
        <end position="1441"/>
    </location>
</feature>
<dbReference type="Gene3D" id="3.30.1520.10">
    <property type="entry name" value="Phox-like domain"/>
    <property type="match status" value="1"/>
</dbReference>
<protein>
    <recommendedName>
        <fullName evidence="5">Sorting nexin MVP1</fullName>
    </recommendedName>
    <alternativeName>
        <fullName evidence="10">Sorting nexin mvp1</fullName>
    </alternativeName>
</protein>
<evidence type="ECO:0000313" key="13">
    <source>
        <dbReference type="EMBL" id="OJJ67152.1"/>
    </source>
</evidence>
<evidence type="ECO:0000256" key="1">
    <source>
        <dbReference type="ARBA" id="ARBA00002474"/>
    </source>
</evidence>
<dbReference type="InterPro" id="IPR036871">
    <property type="entry name" value="PX_dom_sf"/>
</dbReference>
<organism evidence="13 14">
    <name type="scientific">Aspergillus brasiliensis (strain CBS 101740 / IMI 381727 / IBT 21946)</name>
    <dbReference type="NCBI Taxonomy" id="767769"/>
    <lineage>
        <taxon>Eukaryota</taxon>
        <taxon>Fungi</taxon>
        <taxon>Dikarya</taxon>
        <taxon>Ascomycota</taxon>
        <taxon>Pezizomycotina</taxon>
        <taxon>Eurotiomycetes</taxon>
        <taxon>Eurotiomycetidae</taxon>
        <taxon>Eurotiales</taxon>
        <taxon>Aspergillaceae</taxon>
        <taxon>Aspergillus</taxon>
        <taxon>Aspergillus subgen. Circumdati</taxon>
    </lineage>
</organism>
<keyword evidence="6" id="KW-0813">Transport</keyword>
<dbReference type="PROSITE" id="PS50195">
    <property type="entry name" value="PX"/>
    <property type="match status" value="1"/>
</dbReference>
<proteinExistence type="inferred from homology"/>
<feature type="region of interest" description="Disordered" evidence="11">
    <location>
        <begin position="237"/>
        <end position="308"/>
    </location>
</feature>
<dbReference type="CDD" id="cd07597">
    <property type="entry name" value="BAR_SNX8"/>
    <property type="match status" value="1"/>
</dbReference>
<keyword evidence="9" id="KW-0472">Membrane</keyword>
<feature type="compositionally biased region" description="Polar residues" evidence="11">
    <location>
        <begin position="248"/>
        <end position="257"/>
    </location>
</feature>
<dbReference type="RefSeq" id="XP_067474401.1">
    <property type="nucleotide sequence ID" value="XM_067618778.1"/>
</dbReference>
<dbReference type="Gene3D" id="3.40.50.300">
    <property type="entry name" value="P-loop containing nucleotide triphosphate hydrolases"/>
    <property type="match status" value="1"/>
</dbReference>
<dbReference type="InterPro" id="IPR045734">
    <property type="entry name" value="Snx8_BAR_dom"/>
</dbReference>
<dbReference type="Pfam" id="PF19566">
    <property type="entry name" value="Snx8_BAR_dom"/>
    <property type="match status" value="1"/>
</dbReference>
<dbReference type="EMBL" id="KV878695">
    <property type="protein sequence ID" value="OJJ67152.1"/>
    <property type="molecule type" value="Genomic_DNA"/>
</dbReference>
<feature type="region of interest" description="Disordered" evidence="11">
    <location>
        <begin position="874"/>
        <end position="893"/>
    </location>
</feature>
<feature type="region of interest" description="Disordered" evidence="11">
    <location>
        <begin position="1077"/>
        <end position="1099"/>
    </location>
</feature>
<evidence type="ECO:0000256" key="8">
    <source>
        <dbReference type="ARBA" id="ARBA00022927"/>
    </source>
</evidence>
<dbReference type="GO" id="GO:0006623">
    <property type="term" value="P:protein targeting to vacuole"/>
    <property type="evidence" value="ECO:0007669"/>
    <property type="project" value="TreeGrafter"/>
</dbReference>
<dbReference type="InterPro" id="IPR027417">
    <property type="entry name" value="P-loop_NTPase"/>
</dbReference>
<dbReference type="InterPro" id="IPR001683">
    <property type="entry name" value="PX_dom"/>
</dbReference>
<dbReference type="GO" id="GO:0005829">
    <property type="term" value="C:cytosol"/>
    <property type="evidence" value="ECO:0007669"/>
    <property type="project" value="GOC"/>
</dbReference>
<sequence length="1919" mass="211594">MAMGQGEQRAIHPFFRRGYCPEIVHKQPPSNHVPPLSSCPEPSATPVATLDHDPNASRRKRRKTDKEKSNPTVSGQETVVNYVISKDARSGHDKATTPGGSESANAFEDDLGPPESKAGTEPATPSEGLDATNQGAEHQGPAAGTTHETVTERRSPRQKMIKLNPNGKLLPSPVADKFEDKPKKTRTSKRSKVDIQQPVGPESKMVIIRYGIEGNARERVGKLIDNILAGQKKHGAFNKANHPVAPDSSKNAQQPQRPTHPFFLKKPTRKQDTIDSQCREPKPVNSEPSAGTGPTAHSLPDQDTASTAVPSTTFTSFKHRRSRFPEPIQPIWPPRDLVHVRGIEYNTPNTATSFPVMRDLKKAKMAAISIHDNESVLAHQIRKYSSDSPQSLRIPSRHVASGKVIQTAVTRQLSASSHDKKTLMGACHPALKKLHASLPCSMTPFDQGAFETLNWAQKYAPQSADQVLQTSKEAYMLRDWLKYLMVTAVDTGKTSKGDEKLKKTVEEKKRKRRKKENLDGFIVSSEDEAYALDPVNESDDELAGDVTTKRTLVRSNDLALGSKSGADRARVSNAILLSGPPGCGKTASVYAVAKELGFEVFEINPGNRRSARDIVERVGDMTRNHLVHNAKTGEVSVADAPDEAPVDQKQNKLMGFFKSSAANDSVRSPKVDASSATQVNDVKRPRNQKQSLILLEEADILFEEDKQFWSGVITLINQSKRPIIITCNDENLIPLQDIGFHAILRYRAPPLDLAVDYTLLLAANEGHMLKRNAVEDLYASNGKDLRRTMTEIGFWCQMAVGSEKSGLDWIIDRWPRGSDLDQNGDPLRVLSLNTYEPHMGWFSRDMLMCNGIDADIETQHEAFNWWQLSTQESESLADAKSQPSKSPLDPVSAQTNAERLDQLRQASELTDMQSDLDILGSSCSTEAKLDVVDTSAPSMPEKQRSNYAEGYTLLDTSLVPDYSQMQTALACTFEVLLGRAFRDVNGQDETARAAQVLENVAKPESANTSEAGLLLSAFAPIMRADHVFPAPTGRLAPSFENGLAPIAEDLGPYIRGIMSYDMRLAQYRHWLTGALSEDQSGTKRGRQTRASRAALEGGSKAHTRKERWFASDANPSLILATGKQEWQDILVQKGHFAVPSSGESMPECHEQASESVCRGGRPFAQHLSLHCSSPTELRFSSLPINSRIHRPPATTVSMSLFGTSPEDSPLANSVQRSKASLFADEPPYGSNVGNASSSLFADDDSSGSPWMSNTNKRTSKEEIVKTLLPDSDVPESYIDAYDLVLSAGDRVGAGVGLTSVREILSGSGLSATDQAKILNLVISGDIDSSNGLGRGEFSVLLALVGLAQEGEDLTFDAVDDRRKKLPVPKSSYLDALRAKQESATPVQSQDRPTTPPPSSAPLREPSSTQSRRSARESMGSLEADPWGSPQLHRGHNHAQTESEHAVLNGFGSVRSGFNAWSSRASDGDHTHGASDNSRANGHTDAAPNNAGFGWAESAGNTSEGTGGGLGGPVRAGLGGFGSSGSDQGEPNPRRRSLGMGRVSSPRLEEVITITLLPEKEGMFMFQHRNYEVKSARRQSTVVRRYSDFVWLLDCLHKRYPFRQLPLLPPKRLSVNGTHLAADSNSFLEKRRRGLVRFTNALVRHPVLSQEQLVIMFLTVPTELSVWRKQATISVQDEFTGRTLPPDLEDSLPSDLTDMFDTVRSGVKRSAEVYINLCTLLERLAKRNEGLAADHLRFSLALQSLTEMTRETYAFDTNDVPLLNEGIKATARHLSASQSLLEDEARAWEEGMLEDLKRQRDCLVSVREMFDRRDRYARNNIPQLEKRIETSERKLQDLRARTQPVKPGEIEKVEESIVKHARGVFIKECIRNELMYFQQSQYHISRLHQDWSQERVKYSELQADNWRSLSDQVEGMPLGD</sequence>
<dbReference type="FunFam" id="1.20.1270.60:FF:000072">
    <property type="entry name" value="Sorting nexin MVP1"/>
    <property type="match status" value="1"/>
</dbReference>
<dbReference type="Pfam" id="PF00004">
    <property type="entry name" value="AAA"/>
    <property type="match status" value="1"/>
</dbReference>
<dbReference type="GeneID" id="93571266"/>
<dbReference type="OMA" id="ECHEQAS"/>
<feature type="compositionally biased region" description="Basic and acidic residues" evidence="11">
    <location>
        <begin position="86"/>
        <end position="95"/>
    </location>
</feature>
<dbReference type="InterPro" id="IPR003593">
    <property type="entry name" value="AAA+_ATPase"/>
</dbReference>
<evidence type="ECO:0000256" key="4">
    <source>
        <dbReference type="ARBA" id="ARBA00010883"/>
    </source>
</evidence>
<dbReference type="Gene3D" id="1.20.1270.60">
    <property type="entry name" value="Arfaptin homology (AH) domain/BAR domain"/>
    <property type="match status" value="1"/>
</dbReference>
<comment type="subcellular location">
    <subcellularLocation>
        <location evidence="3">Cytoplasm</location>
    </subcellularLocation>
    <subcellularLocation>
        <location evidence="2">Membrane</location>
        <topology evidence="2">Peripheral membrane protein</topology>
        <orientation evidence="2">Cytoplasmic side</orientation>
    </subcellularLocation>
</comment>
<dbReference type="SUPFAM" id="SSF52540">
    <property type="entry name" value="P-loop containing nucleoside triphosphate hydrolases"/>
    <property type="match status" value="1"/>
</dbReference>
<dbReference type="SUPFAM" id="SSF64268">
    <property type="entry name" value="PX domain"/>
    <property type="match status" value="1"/>
</dbReference>
<dbReference type="SMART" id="SM00312">
    <property type="entry name" value="PX"/>
    <property type="match status" value="1"/>
</dbReference>
<dbReference type="Proteomes" id="UP000184499">
    <property type="component" value="Unassembled WGS sequence"/>
</dbReference>
<evidence type="ECO:0000313" key="14">
    <source>
        <dbReference type="Proteomes" id="UP000184499"/>
    </source>
</evidence>
<evidence type="ECO:0000256" key="2">
    <source>
        <dbReference type="ARBA" id="ARBA00004287"/>
    </source>
</evidence>
<evidence type="ECO:0000256" key="3">
    <source>
        <dbReference type="ARBA" id="ARBA00004496"/>
    </source>
</evidence>
<dbReference type="GO" id="GO:0005768">
    <property type="term" value="C:endosome"/>
    <property type="evidence" value="ECO:0007669"/>
    <property type="project" value="TreeGrafter"/>
</dbReference>
<dbReference type="InterPro" id="IPR003959">
    <property type="entry name" value="ATPase_AAA_core"/>
</dbReference>
<dbReference type="InterPro" id="IPR028662">
    <property type="entry name" value="SNX8/Mvp1"/>
</dbReference>
<dbReference type="CDD" id="cd06866">
    <property type="entry name" value="PX_SNX8_Mvp1p_like"/>
    <property type="match status" value="1"/>
</dbReference>
<keyword evidence="8" id="KW-0653">Protein transport</keyword>
<feature type="region of interest" description="Disordered" evidence="11">
    <location>
        <begin position="1461"/>
        <end position="1542"/>
    </location>
</feature>
<dbReference type="CDD" id="cd00009">
    <property type="entry name" value="AAA"/>
    <property type="match status" value="1"/>
</dbReference>
<evidence type="ECO:0000259" key="12">
    <source>
        <dbReference type="PROSITE" id="PS50195"/>
    </source>
</evidence>
<feature type="compositionally biased region" description="Basic and acidic residues" evidence="11">
    <location>
        <begin position="269"/>
        <end position="282"/>
    </location>
</feature>
<evidence type="ECO:0000256" key="6">
    <source>
        <dbReference type="ARBA" id="ARBA00022448"/>
    </source>
</evidence>
<feature type="compositionally biased region" description="Polar residues" evidence="11">
    <location>
        <begin position="1381"/>
        <end position="1392"/>
    </location>
</feature>
<feature type="domain" description="PX" evidence="12">
    <location>
        <begin position="1548"/>
        <end position="1663"/>
    </location>
</feature>
<feature type="compositionally biased region" description="Gly residues" evidence="11">
    <location>
        <begin position="1504"/>
        <end position="1522"/>
    </location>
</feature>
<gene>
    <name evidence="13" type="ORF">ASPBRDRAFT_136292</name>
</gene>
<keyword evidence="7" id="KW-0963">Cytoplasm</keyword>
<dbReference type="VEuPathDB" id="FungiDB:ASPBRDRAFT_136292"/>
<accession>A0A1L9U6A4</accession>
<dbReference type="GO" id="GO:0042147">
    <property type="term" value="P:retrograde transport, endosome to Golgi"/>
    <property type="evidence" value="ECO:0007669"/>
    <property type="project" value="InterPro"/>
</dbReference>
<dbReference type="Gene3D" id="1.10.238.10">
    <property type="entry name" value="EF-hand"/>
    <property type="match status" value="1"/>
</dbReference>
<dbReference type="InterPro" id="IPR035704">
    <property type="entry name" value="SNX8/Mvp1_PX"/>
</dbReference>
<dbReference type="FunFam" id="3.30.1520.10:FF:000037">
    <property type="entry name" value="Sorting nexin mvp-1"/>
    <property type="match status" value="1"/>
</dbReference>
<feature type="compositionally biased region" description="Polar residues" evidence="11">
    <location>
        <begin position="70"/>
        <end position="79"/>
    </location>
</feature>
<dbReference type="InterPro" id="IPR027267">
    <property type="entry name" value="AH/BAR_dom_sf"/>
</dbReference>
<dbReference type="GO" id="GO:0016887">
    <property type="term" value="F:ATP hydrolysis activity"/>
    <property type="evidence" value="ECO:0007669"/>
    <property type="project" value="InterPro"/>
</dbReference>
<evidence type="ECO:0000256" key="11">
    <source>
        <dbReference type="SAM" id="MobiDB-lite"/>
    </source>
</evidence>
<evidence type="ECO:0000256" key="10">
    <source>
        <dbReference type="ARBA" id="ARBA00072009"/>
    </source>
</evidence>
<dbReference type="GO" id="GO:0016020">
    <property type="term" value="C:membrane"/>
    <property type="evidence" value="ECO:0007669"/>
    <property type="project" value="UniProtKB-SubCell"/>
</dbReference>
<dbReference type="PANTHER" id="PTHR47554:SF1">
    <property type="entry name" value="SORTING NEXIN MVP1"/>
    <property type="match status" value="1"/>
</dbReference>
<evidence type="ECO:0000256" key="7">
    <source>
        <dbReference type="ARBA" id="ARBA00022490"/>
    </source>
</evidence>
<dbReference type="STRING" id="767769.A0A1L9U6A4"/>